<gene>
    <name evidence="2" type="ORF">AVDCRST_MAG18-1939</name>
</gene>
<feature type="region of interest" description="Disordered" evidence="1">
    <location>
        <begin position="1"/>
        <end position="75"/>
    </location>
</feature>
<reference evidence="2" key="1">
    <citation type="submission" date="2020-02" db="EMBL/GenBank/DDBJ databases">
        <authorList>
            <person name="Meier V. D."/>
        </authorList>
    </citation>
    <scope>NUCLEOTIDE SEQUENCE</scope>
    <source>
        <strain evidence="2">AVDCRST_MAG18</strain>
    </source>
</reference>
<feature type="non-terminal residue" evidence="2">
    <location>
        <position position="75"/>
    </location>
</feature>
<proteinExistence type="predicted"/>
<dbReference type="EMBL" id="CADCWN010000153">
    <property type="protein sequence ID" value="CAA9570661.1"/>
    <property type="molecule type" value="Genomic_DNA"/>
</dbReference>
<sequence length="75" mass="8205">DCALAAHHCPLRGPARRRHRDRPPARGRPDGGRFGRAHLRGDPLGLGAGRRDSQRPLGTELGPRADLHPRRPGRA</sequence>
<name>A0A6J4V6C1_9BACT</name>
<evidence type="ECO:0000313" key="2">
    <source>
        <dbReference type="EMBL" id="CAA9570661.1"/>
    </source>
</evidence>
<accession>A0A6J4V6C1</accession>
<evidence type="ECO:0000256" key="1">
    <source>
        <dbReference type="SAM" id="MobiDB-lite"/>
    </source>
</evidence>
<feature type="non-terminal residue" evidence="2">
    <location>
        <position position="1"/>
    </location>
</feature>
<organism evidence="2">
    <name type="scientific">uncultured Thermomicrobiales bacterium</name>
    <dbReference type="NCBI Taxonomy" id="1645740"/>
    <lineage>
        <taxon>Bacteria</taxon>
        <taxon>Pseudomonadati</taxon>
        <taxon>Thermomicrobiota</taxon>
        <taxon>Thermomicrobia</taxon>
        <taxon>Thermomicrobiales</taxon>
        <taxon>environmental samples</taxon>
    </lineage>
</organism>
<feature type="compositionally biased region" description="Basic and acidic residues" evidence="1">
    <location>
        <begin position="22"/>
        <end position="33"/>
    </location>
</feature>
<dbReference type="AlphaFoldDB" id="A0A6J4V6C1"/>
<protein>
    <submittedName>
        <fullName evidence="2">Uncharacterized protein</fullName>
    </submittedName>
</protein>